<feature type="region of interest" description="Interaction with DNA" evidence="8">
    <location>
        <begin position="166"/>
        <end position="171"/>
    </location>
</feature>
<evidence type="ECO:0000259" key="10">
    <source>
        <dbReference type="PROSITE" id="PS50880"/>
    </source>
</evidence>
<feature type="region of interest" description="Disordered" evidence="9">
    <location>
        <begin position="332"/>
        <end position="354"/>
    </location>
</feature>
<dbReference type="GO" id="GO:0046872">
    <property type="term" value="F:metal ion binding"/>
    <property type="evidence" value="ECO:0007669"/>
    <property type="project" value="UniProtKB-KW"/>
</dbReference>
<dbReference type="PANTHER" id="PTHR42785:SF1">
    <property type="entry name" value="DNA TOPOISOMERASE"/>
    <property type="match status" value="1"/>
</dbReference>
<comment type="function">
    <text evidence="8">Releases the supercoiling and torsional tension of DNA, which is introduced during the DNA replication and transcription, by transiently cleaving and rejoining one strand of the DNA duplex. Introduces a single-strand break via transesterification at a target site in duplex DNA. The scissile phosphodiester is attacked by the catalytic tyrosine of the enzyme, resulting in the formation of a DNA-(5'-phosphotyrosyl)-enzyme intermediate and the expulsion of a 3'-OH DNA strand. The free DNA strand then undergoes passage around the unbroken strand, thus removing DNA supercoils. Finally, in the religation step, the DNA 3'-OH attacks the covalent intermediate to expel the active-site tyrosine and restore the DNA phosphodiester backbone.</text>
</comment>
<comment type="catalytic activity">
    <reaction evidence="1 8">
        <text>ATP-independent breakage of single-stranded DNA, followed by passage and rejoining.</text>
        <dbReference type="EC" id="5.6.2.1"/>
    </reaction>
</comment>
<reference evidence="12" key="1">
    <citation type="journal article" date="2015" name="ISME J.">
        <title>Draft Genome Sequence of Streptomyces incarnatus NRRL8089, which Produces the Nucleoside Antibiotic Sinefungin.</title>
        <authorList>
            <person name="Oshima K."/>
            <person name="Hattori M."/>
            <person name="Shimizu H."/>
            <person name="Fukuda K."/>
            <person name="Nemoto M."/>
            <person name="Inagaki K."/>
            <person name="Tamura T."/>
        </authorList>
    </citation>
    <scope>NUCLEOTIDE SEQUENCE</scope>
    <source>
        <strain evidence="12">FACHB-1375</strain>
    </source>
</reference>
<evidence type="ECO:0000256" key="3">
    <source>
        <dbReference type="ARBA" id="ARBA00022723"/>
    </source>
</evidence>
<comment type="caution">
    <text evidence="12">The sequence shown here is derived from an EMBL/GenBank/DDBJ whole genome shotgun (WGS) entry which is preliminary data.</text>
</comment>
<name>A0A926VBG4_9CYAN</name>
<dbReference type="HAMAP" id="MF_00952">
    <property type="entry name" value="Topoisom_1_prok"/>
    <property type="match status" value="1"/>
</dbReference>
<dbReference type="PROSITE" id="PS00396">
    <property type="entry name" value="TOPO_IA_1"/>
    <property type="match status" value="1"/>
</dbReference>
<dbReference type="InterPro" id="IPR005733">
    <property type="entry name" value="TopoI_bac-type"/>
</dbReference>
<reference evidence="12" key="2">
    <citation type="submission" date="2020-08" db="EMBL/GenBank/DDBJ databases">
        <authorList>
            <person name="Chen M."/>
            <person name="Teng W."/>
            <person name="Zhao L."/>
            <person name="Hu C."/>
            <person name="Zhou Y."/>
            <person name="Han B."/>
            <person name="Song L."/>
            <person name="Shu W."/>
        </authorList>
    </citation>
    <scope>NUCLEOTIDE SEQUENCE</scope>
    <source>
        <strain evidence="12">FACHB-1375</strain>
    </source>
</reference>
<evidence type="ECO:0000313" key="13">
    <source>
        <dbReference type="Proteomes" id="UP000641646"/>
    </source>
</evidence>
<feature type="region of interest" description="Disordered" evidence="9">
    <location>
        <begin position="217"/>
        <end position="241"/>
    </location>
</feature>
<keyword evidence="7 8" id="KW-0413">Isomerase</keyword>
<dbReference type="InterPro" id="IPR000380">
    <property type="entry name" value="Topo_IA"/>
</dbReference>
<feature type="region of interest" description="Disordered" evidence="9">
    <location>
        <begin position="579"/>
        <end position="631"/>
    </location>
</feature>
<dbReference type="Gene3D" id="1.10.460.10">
    <property type="entry name" value="Topoisomerase I, domain 2"/>
    <property type="match status" value="1"/>
</dbReference>
<dbReference type="PRINTS" id="PR00417">
    <property type="entry name" value="PRTPISMRASEI"/>
</dbReference>
<keyword evidence="6 8" id="KW-0238">DNA-binding</keyword>
<dbReference type="RefSeq" id="WP_190462686.1">
    <property type="nucleotide sequence ID" value="NZ_JACJPW010000008.1"/>
</dbReference>
<gene>
    <name evidence="8 12" type="primary">topA</name>
    <name evidence="12" type="ORF">H6G03_04980</name>
</gene>
<evidence type="ECO:0000256" key="1">
    <source>
        <dbReference type="ARBA" id="ARBA00000213"/>
    </source>
</evidence>
<comment type="similarity">
    <text evidence="2 8">Belongs to the type IA topoisomerase family.</text>
</comment>
<dbReference type="Gene3D" id="1.10.290.10">
    <property type="entry name" value="Topoisomerase I, domain 4"/>
    <property type="match status" value="1"/>
</dbReference>
<dbReference type="EC" id="5.6.2.1" evidence="8"/>
<evidence type="ECO:0000256" key="5">
    <source>
        <dbReference type="ARBA" id="ARBA00023029"/>
    </source>
</evidence>
<dbReference type="InterPro" id="IPR023406">
    <property type="entry name" value="Topo_IA_AS"/>
</dbReference>
<dbReference type="SMART" id="SM00493">
    <property type="entry name" value="TOPRIM"/>
    <property type="match status" value="1"/>
</dbReference>
<evidence type="ECO:0000256" key="6">
    <source>
        <dbReference type="ARBA" id="ARBA00023125"/>
    </source>
</evidence>
<feature type="site" description="Interaction with DNA" evidence="8">
    <location>
        <position position="150"/>
    </location>
</feature>
<feature type="site" description="Interaction with DNA" evidence="8">
    <location>
        <position position="32"/>
    </location>
</feature>
<feature type="domain" description="Topo IA-type catalytic" evidence="11">
    <location>
        <begin position="131"/>
        <end position="562"/>
    </location>
</feature>
<feature type="active site" description="O-(5'-phospho-DNA)-tyrosine intermediate" evidence="8">
    <location>
        <position position="308"/>
    </location>
</feature>
<evidence type="ECO:0000256" key="9">
    <source>
        <dbReference type="SAM" id="MobiDB-lite"/>
    </source>
</evidence>
<dbReference type="GO" id="GO:0006265">
    <property type="term" value="P:DNA topological change"/>
    <property type="evidence" value="ECO:0007669"/>
    <property type="project" value="UniProtKB-UniRule"/>
</dbReference>
<dbReference type="SMART" id="SM00437">
    <property type="entry name" value="TOP1Ac"/>
    <property type="match status" value="1"/>
</dbReference>
<dbReference type="PANTHER" id="PTHR42785">
    <property type="entry name" value="DNA TOPOISOMERASE, TYPE IA, CORE"/>
    <property type="match status" value="1"/>
</dbReference>
<feature type="domain" description="Toprim" evidence="10">
    <location>
        <begin position="2"/>
        <end position="117"/>
    </location>
</feature>
<keyword evidence="5 8" id="KW-0799">Topoisomerase</keyword>
<dbReference type="InterPro" id="IPR028612">
    <property type="entry name" value="Topoisom_1_IA"/>
</dbReference>
<dbReference type="SMART" id="SM00436">
    <property type="entry name" value="TOP1Bc"/>
    <property type="match status" value="1"/>
</dbReference>
<feature type="site" description="Interaction with DNA" evidence="8">
    <location>
        <position position="145"/>
    </location>
</feature>
<dbReference type="InterPro" id="IPR034149">
    <property type="entry name" value="TOPRIM_TopoI"/>
</dbReference>
<dbReference type="NCBIfam" id="TIGR01051">
    <property type="entry name" value="topA_bact"/>
    <property type="match status" value="1"/>
</dbReference>
<dbReference type="PROSITE" id="PS50880">
    <property type="entry name" value="TOPRIM"/>
    <property type="match status" value="1"/>
</dbReference>
<organism evidence="12 13">
    <name type="scientific">Aerosakkonema funiforme FACHB-1375</name>
    <dbReference type="NCBI Taxonomy" id="2949571"/>
    <lineage>
        <taxon>Bacteria</taxon>
        <taxon>Bacillati</taxon>
        <taxon>Cyanobacteriota</taxon>
        <taxon>Cyanophyceae</taxon>
        <taxon>Oscillatoriophycideae</taxon>
        <taxon>Aerosakkonematales</taxon>
        <taxon>Aerosakkonemataceae</taxon>
        <taxon>Aerosakkonema</taxon>
    </lineage>
</organism>
<feature type="region of interest" description="Disordered" evidence="9">
    <location>
        <begin position="650"/>
        <end position="685"/>
    </location>
</feature>
<proteinExistence type="inferred from homology"/>
<feature type="site" description="Interaction with DNA" evidence="8">
    <location>
        <position position="493"/>
    </location>
</feature>
<protein>
    <recommendedName>
        <fullName evidence="8">DNA topoisomerase 1</fullName>
        <ecNumber evidence="8">5.6.2.1</ecNumber>
    </recommendedName>
    <alternativeName>
        <fullName evidence="8">DNA topoisomerase I</fullName>
    </alternativeName>
</protein>
<dbReference type="Pfam" id="PF01751">
    <property type="entry name" value="Toprim"/>
    <property type="match status" value="1"/>
</dbReference>
<dbReference type="SUPFAM" id="SSF56712">
    <property type="entry name" value="Prokaryotic type I DNA topoisomerase"/>
    <property type="match status" value="1"/>
</dbReference>
<evidence type="ECO:0000256" key="7">
    <source>
        <dbReference type="ARBA" id="ARBA00023235"/>
    </source>
</evidence>
<dbReference type="InterPro" id="IPR013497">
    <property type="entry name" value="Topo_IA_cen"/>
</dbReference>
<dbReference type="CDD" id="cd03363">
    <property type="entry name" value="TOPRIM_TopoIA_TopoI"/>
    <property type="match status" value="1"/>
</dbReference>
<dbReference type="InterPro" id="IPR006171">
    <property type="entry name" value="TOPRIM_dom"/>
</dbReference>
<comment type="subunit">
    <text evidence="8">Monomer.</text>
</comment>
<feature type="site" description="Interaction with DNA" evidence="8">
    <location>
        <position position="310"/>
    </location>
</feature>
<keyword evidence="4" id="KW-0460">Magnesium</keyword>
<comment type="caution">
    <text evidence="8">Lacks conserved residue(s) required for the propagation of feature annotation.</text>
</comment>
<dbReference type="Proteomes" id="UP000641646">
    <property type="component" value="Unassembled WGS sequence"/>
</dbReference>
<dbReference type="GO" id="GO:0003677">
    <property type="term" value="F:DNA binding"/>
    <property type="evidence" value="ECO:0007669"/>
    <property type="project" value="UniProtKB-KW"/>
</dbReference>
<keyword evidence="3" id="KW-0479">Metal-binding</keyword>
<accession>A0A926VBG4</accession>
<dbReference type="EMBL" id="JACJPW010000008">
    <property type="protein sequence ID" value="MBD2180465.1"/>
    <property type="molecule type" value="Genomic_DNA"/>
</dbReference>
<evidence type="ECO:0000256" key="4">
    <source>
        <dbReference type="ARBA" id="ARBA00022842"/>
    </source>
</evidence>
<evidence type="ECO:0000256" key="8">
    <source>
        <dbReference type="HAMAP-Rule" id="MF_00952"/>
    </source>
</evidence>
<dbReference type="InterPro" id="IPR003601">
    <property type="entry name" value="Topo_IA_2"/>
</dbReference>
<dbReference type="Pfam" id="PF01131">
    <property type="entry name" value="Topoisom_bac"/>
    <property type="match status" value="1"/>
</dbReference>
<evidence type="ECO:0000256" key="2">
    <source>
        <dbReference type="ARBA" id="ARBA00009446"/>
    </source>
</evidence>
<evidence type="ECO:0000313" key="12">
    <source>
        <dbReference type="EMBL" id="MBD2180465.1"/>
    </source>
</evidence>
<dbReference type="InterPro" id="IPR003602">
    <property type="entry name" value="Topo_IA_DNA-bd_dom"/>
</dbReference>
<sequence length="829" mass="92890">MTKLLLIESPGKSKKLSQILGAGWIVKASMGHIRELAQDGEDSLGFDLEDDRINCRYEIRGDRSKKVLSDLRQAVKQATDIYIATDPDREGETIGWHLAQELRLKQPKRVTYTEITKAAVMSAIAKPRTLDQNLIAAGRARDCLDKLVGYKGSKHLVWQLKNGAKSMGRVQSATLHLICQREKEIIAFVPEDYWSVWVEYKEGFKAFYRASLKAAKDENSEPDDAGKNDAKPESDRVKTQEEADRLVAIAKANPHSIIKIEKKTVNQSPPAPFITSTLQQAAGAKLHKSPEQTMKIAQSLYEAGHITYMRTDSVVLSEQFCDAVQKYLQANDPENVPDKTTRHRSKQGAQEAHEAIRPTDVNRIPAQLRSQLSDDEANLYELIWNRAVASQCRPAQIAKTRIITQSADIFWEARGQVLIFPGYTRYWNNISEDVQLPNVVEGQTVNLKDAKSEKKQTQPPPRYTEPKLVQLMEKKGIGRPSTYSPTIKTLKEREYVQLSKSKLQPTPLGMELDDFLAKVLPDLIAAEFTAQMESQLDAIADGKQNWEKWLTSWNREYFDPALKQAIQQVKGYTTTAKSNNFAPAKTTGKGRKSKSDPLAEILGNENEVVKQKKARSTSDIAPTKATGKQRKTTADALAEILGNENEVVKQMKTRSTSNIAPTKATGRRRKTTADSGNESKKSSTESTEILCPKCNKLMVKVPTKSEKVKAGHFLSCDKRKDGCGAVMFLNDKTKQYELPYGERAAKTPETKDLSEFPCPVCSSPLEKHNYTDKKTGETKTMLRCSNAENRKNGCKEVAFWWTSQKHWWSPTFGEIKSKGGSSGSKKKKS</sequence>
<dbReference type="InterPro" id="IPR013825">
    <property type="entry name" value="Topo_IA_cen_sub2"/>
</dbReference>
<feature type="site" description="Interaction with DNA" evidence="8">
    <location>
        <position position="141"/>
    </location>
</feature>
<keyword evidence="13" id="KW-1185">Reference proteome</keyword>
<dbReference type="InterPro" id="IPR023405">
    <property type="entry name" value="Topo_IA_core_domain"/>
</dbReference>
<dbReference type="InterPro" id="IPR013826">
    <property type="entry name" value="Topo_IA_cen_sub3"/>
</dbReference>
<evidence type="ECO:0000259" key="11">
    <source>
        <dbReference type="PROSITE" id="PS52039"/>
    </source>
</evidence>
<dbReference type="PROSITE" id="PS52039">
    <property type="entry name" value="TOPO_IA_2"/>
    <property type="match status" value="1"/>
</dbReference>
<dbReference type="Gene3D" id="2.70.20.10">
    <property type="entry name" value="Topoisomerase I, domain 3"/>
    <property type="match status" value="1"/>
</dbReference>
<dbReference type="CDD" id="cd00186">
    <property type="entry name" value="TOP1Ac"/>
    <property type="match status" value="1"/>
</dbReference>
<dbReference type="GO" id="GO:0003917">
    <property type="term" value="F:DNA topoisomerase type I (single strand cut, ATP-independent) activity"/>
    <property type="evidence" value="ECO:0007669"/>
    <property type="project" value="UniProtKB-UniRule"/>
</dbReference>
<dbReference type="Gene3D" id="3.40.50.140">
    <property type="match status" value="1"/>
</dbReference>
<dbReference type="AlphaFoldDB" id="A0A926VBG4"/>
<dbReference type="InterPro" id="IPR013824">
    <property type="entry name" value="Topo_IA_cen_sub1"/>
</dbReference>